<dbReference type="GO" id="GO:0008270">
    <property type="term" value="F:zinc ion binding"/>
    <property type="evidence" value="ECO:0007669"/>
    <property type="project" value="UniProtKB-KW"/>
</dbReference>
<keyword evidence="7" id="KW-0862">Zinc</keyword>
<dbReference type="InterPro" id="IPR012319">
    <property type="entry name" value="FPG_cat"/>
</dbReference>
<evidence type="ECO:0000256" key="7">
    <source>
        <dbReference type="ARBA" id="ARBA00022833"/>
    </source>
</evidence>
<feature type="domain" description="Formamidopyrimidine-DNA glycosylase catalytic" evidence="16">
    <location>
        <begin position="2"/>
        <end position="115"/>
    </location>
</feature>
<evidence type="ECO:0000256" key="9">
    <source>
        <dbReference type="ARBA" id="ARBA00023204"/>
    </source>
</evidence>
<dbReference type="SMART" id="SM00898">
    <property type="entry name" value="Fapy_DNA_glyco"/>
    <property type="match status" value="1"/>
</dbReference>
<dbReference type="InterPro" id="IPR015886">
    <property type="entry name" value="H2TH_FPG"/>
</dbReference>
<dbReference type="InterPro" id="IPR015887">
    <property type="entry name" value="DNA_glyclase_Znf_dom_DNA_BS"/>
</dbReference>
<evidence type="ECO:0000313" key="17">
    <source>
        <dbReference type="EMBL" id="PLW81355.1"/>
    </source>
</evidence>
<dbReference type="Proteomes" id="UP000234845">
    <property type="component" value="Unassembled WGS sequence"/>
</dbReference>
<evidence type="ECO:0000256" key="6">
    <source>
        <dbReference type="ARBA" id="ARBA00022801"/>
    </source>
</evidence>
<comment type="similarity">
    <text evidence="2">Belongs to the FPG family.</text>
</comment>
<evidence type="ECO:0000256" key="10">
    <source>
        <dbReference type="ARBA" id="ARBA00023239"/>
    </source>
</evidence>
<dbReference type="EMBL" id="PKLZ01000014">
    <property type="protein sequence ID" value="PLW81355.1"/>
    <property type="molecule type" value="Genomic_DNA"/>
</dbReference>
<evidence type="ECO:0000256" key="8">
    <source>
        <dbReference type="ARBA" id="ARBA00023125"/>
    </source>
</evidence>
<sequence>MPELPDVEVYRRHVSATALHKRIEHVHVEDAAILHDTSAQGLGRALRHKSFRSTIRHGKHLLVEVNEKKWLAMHFGMTGDIKYIHQREQAPDHTRLLISFDNGDRLAYISPRKLGQITFTESPEQWLQQQQLGPDAIALSEADFMDRAKDRRGSVKSWLMDQKMIAGIGNVYADEILFHAGIHPRQPVNRLDRETCKRLYQAIRPVLEGAIEAHADPEQMPSGWLLPHRSKGEHCPACGEALATTKVSGRTAWYCPQCQDS</sequence>
<evidence type="ECO:0000256" key="13">
    <source>
        <dbReference type="ARBA" id="ARBA00044632"/>
    </source>
</evidence>
<evidence type="ECO:0000256" key="2">
    <source>
        <dbReference type="ARBA" id="ARBA00009409"/>
    </source>
</evidence>
<keyword evidence="18" id="KW-1185">Reference proteome</keyword>
<dbReference type="SUPFAM" id="SSF81624">
    <property type="entry name" value="N-terminal domain of MutM-like DNA repair proteins"/>
    <property type="match status" value="1"/>
</dbReference>
<dbReference type="Gene3D" id="1.10.8.50">
    <property type="match status" value="1"/>
</dbReference>
<dbReference type="RefSeq" id="WP_101522556.1">
    <property type="nucleotide sequence ID" value="NZ_PKLZ01000014.1"/>
</dbReference>
<dbReference type="SUPFAM" id="SSF46946">
    <property type="entry name" value="S13-like H2TH domain"/>
    <property type="match status" value="1"/>
</dbReference>
<evidence type="ECO:0000259" key="16">
    <source>
        <dbReference type="PROSITE" id="PS51068"/>
    </source>
</evidence>
<evidence type="ECO:0000256" key="14">
    <source>
        <dbReference type="PROSITE-ProRule" id="PRU00391"/>
    </source>
</evidence>
<reference evidence="18" key="1">
    <citation type="submission" date="2017-11" db="EMBL/GenBank/DDBJ databases">
        <title>The draft genome sequence of Chromatocurvus sp. F02.</title>
        <authorList>
            <person name="Du Z.-J."/>
            <person name="Chang Y.-Q."/>
        </authorList>
    </citation>
    <scope>NUCLEOTIDE SEQUENCE [LARGE SCALE GENOMIC DNA]</scope>
    <source>
        <strain evidence="18">F02</strain>
    </source>
</reference>
<comment type="catalytic activity">
    <reaction evidence="1">
        <text>Hydrolysis of DNA containing ring-opened 7-methylguanine residues, releasing 2,6-diamino-4-hydroxy-5-(N-methyl)formamidopyrimidine.</text>
        <dbReference type="EC" id="3.2.2.23"/>
    </reaction>
</comment>
<keyword evidence="9" id="KW-0234">DNA repair</keyword>
<name>A0A2N5XYY4_9GAMM</name>
<dbReference type="SMART" id="SM01232">
    <property type="entry name" value="H2TH"/>
    <property type="match status" value="1"/>
</dbReference>
<dbReference type="InterPro" id="IPR027392">
    <property type="entry name" value="TF_Znf"/>
</dbReference>
<gene>
    <name evidence="17" type="ORF">CWI75_16105</name>
</gene>
<dbReference type="SUPFAM" id="SSF57716">
    <property type="entry name" value="Glucocorticoid receptor-like (DNA-binding domain)"/>
    <property type="match status" value="1"/>
</dbReference>
<dbReference type="Pfam" id="PF01149">
    <property type="entry name" value="Fapy_DNA_glyco"/>
    <property type="match status" value="1"/>
</dbReference>
<dbReference type="InterPro" id="IPR000214">
    <property type="entry name" value="Znf_DNA_glyclase/AP_lyase"/>
</dbReference>
<evidence type="ECO:0000259" key="15">
    <source>
        <dbReference type="PROSITE" id="PS51066"/>
    </source>
</evidence>
<dbReference type="InterPro" id="IPR035937">
    <property type="entry name" value="FPG_N"/>
</dbReference>
<dbReference type="Gene3D" id="3.20.190.10">
    <property type="entry name" value="MutM-like, N-terminal"/>
    <property type="match status" value="1"/>
</dbReference>
<keyword evidence="5 14" id="KW-0863">Zinc-finger</keyword>
<evidence type="ECO:0000256" key="3">
    <source>
        <dbReference type="ARBA" id="ARBA00022723"/>
    </source>
</evidence>
<dbReference type="GO" id="GO:0003684">
    <property type="term" value="F:damaged DNA binding"/>
    <property type="evidence" value="ECO:0007669"/>
    <property type="project" value="InterPro"/>
</dbReference>
<dbReference type="PROSITE" id="PS51066">
    <property type="entry name" value="ZF_FPG_2"/>
    <property type="match status" value="1"/>
</dbReference>
<protein>
    <submittedName>
        <fullName evidence="17">DNA-formamidopyrimidine glycosylase</fullName>
    </submittedName>
</protein>
<keyword evidence="4" id="KW-0227">DNA damage</keyword>
<dbReference type="InterPro" id="IPR010979">
    <property type="entry name" value="Ribosomal_uS13-like_H2TH"/>
</dbReference>
<feature type="domain" description="FPG-type" evidence="15">
    <location>
        <begin position="226"/>
        <end position="260"/>
    </location>
</feature>
<comment type="catalytic activity">
    <reaction evidence="13">
        <text>2'-deoxyribonucleotide-(2'-deoxyribose 5'-phosphate)-2'-deoxyribonucleotide-DNA = a 3'-end 2'-deoxyribonucleotide-(2,3-dehydro-2,3-deoxyribose 5'-phosphate)-DNA + a 5'-end 5'-phospho-2'-deoxyribonucleoside-DNA + H(+)</text>
        <dbReference type="Rhea" id="RHEA:66592"/>
        <dbReference type="Rhea" id="RHEA-COMP:13180"/>
        <dbReference type="Rhea" id="RHEA-COMP:16897"/>
        <dbReference type="Rhea" id="RHEA-COMP:17067"/>
        <dbReference type="ChEBI" id="CHEBI:15378"/>
        <dbReference type="ChEBI" id="CHEBI:136412"/>
        <dbReference type="ChEBI" id="CHEBI:157695"/>
        <dbReference type="ChEBI" id="CHEBI:167181"/>
        <dbReference type="EC" id="4.2.99.18"/>
    </reaction>
</comment>
<dbReference type="GO" id="GO:0140078">
    <property type="term" value="F:class I DNA-(apurinic or apyrimidinic site) endonuclease activity"/>
    <property type="evidence" value="ECO:0007669"/>
    <property type="project" value="UniProtKB-EC"/>
</dbReference>
<comment type="caution">
    <text evidence="17">The sequence shown here is derived from an EMBL/GenBank/DDBJ whole genome shotgun (WGS) entry which is preliminary data.</text>
</comment>
<keyword evidence="8" id="KW-0238">DNA-binding</keyword>
<evidence type="ECO:0000256" key="5">
    <source>
        <dbReference type="ARBA" id="ARBA00022771"/>
    </source>
</evidence>
<evidence type="ECO:0000256" key="11">
    <source>
        <dbReference type="ARBA" id="ARBA00023268"/>
    </source>
</evidence>
<dbReference type="AlphaFoldDB" id="A0A2N5XYY4"/>
<evidence type="ECO:0000256" key="4">
    <source>
        <dbReference type="ARBA" id="ARBA00022763"/>
    </source>
</evidence>
<dbReference type="PROSITE" id="PS51068">
    <property type="entry name" value="FPG_CAT"/>
    <property type="match status" value="1"/>
</dbReference>
<accession>A0A2N5XYY4</accession>
<dbReference type="Pfam" id="PF13453">
    <property type="entry name" value="Zn_ribbon_TFIIB"/>
    <property type="match status" value="1"/>
</dbReference>
<evidence type="ECO:0000256" key="12">
    <source>
        <dbReference type="ARBA" id="ARBA00023295"/>
    </source>
</evidence>
<dbReference type="Pfam" id="PF06831">
    <property type="entry name" value="H2TH"/>
    <property type="match status" value="1"/>
</dbReference>
<dbReference type="GO" id="GO:0008534">
    <property type="term" value="F:oxidized purine nucleobase lesion DNA N-glycosylase activity"/>
    <property type="evidence" value="ECO:0007669"/>
    <property type="project" value="UniProtKB-EC"/>
</dbReference>
<dbReference type="PANTHER" id="PTHR22993">
    <property type="entry name" value="FORMAMIDOPYRIMIDINE-DNA GLYCOSYLASE"/>
    <property type="match status" value="1"/>
</dbReference>
<dbReference type="OrthoDB" id="5657047at2"/>
<evidence type="ECO:0000256" key="1">
    <source>
        <dbReference type="ARBA" id="ARBA00001668"/>
    </source>
</evidence>
<dbReference type="GO" id="GO:0006284">
    <property type="term" value="P:base-excision repair"/>
    <property type="evidence" value="ECO:0007669"/>
    <property type="project" value="InterPro"/>
</dbReference>
<keyword evidence="6" id="KW-0378">Hydrolase</keyword>
<keyword evidence="10" id="KW-0456">Lyase</keyword>
<proteinExistence type="inferred from homology"/>
<keyword evidence="3" id="KW-0479">Metal-binding</keyword>
<keyword evidence="12" id="KW-0326">Glycosidase</keyword>
<dbReference type="PANTHER" id="PTHR22993:SF9">
    <property type="entry name" value="FORMAMIDOPYRIMIDINE-DNA GLYCOSYLASE"/>
    <property type="match status" value="1"/>
</dbReference>
<dbReference type="PROSITE" id="PS01242">
    <property type="entry name" value="ZF_FPG_1"/>
    <property type="match status" value="1"/>
</dbReference>
<keyword evidence="11" id="KW-0511">Multifunctional enzyme</keyword>
<evidence type="ECO:0000313" key="18">
    <source>
        <dbReference type="Proteomes" id="UP000234845"/>
    </source>
</evidence>
<organism evidence="17 18">
    <name type="scientific">Kineobactrum sediminis</name>
    <dbReference type="NCBI Taxonomy" id="1905677"/>
    <lineage>
        <taxon>Bacteria</taxon>
        <taxon>Pseudomonadati</taxon>
        <taxon>Pseudomonadota</taxon>
        <taxon>Gammaproteobacteria</taxon>
        <taxon>Cellvibrionales</taxon>
        <taxon>Halieaceae</taxon>
        <taxon>Kineobactrum</taxon>
    </lineage>
</organism>